<evidence type="ECO:0008006" key="3">
    <source>
        <dbReference type="Google" id="ProtNLM"/>
    </source>
</evidence>
<proteinExistence type="predicted"/>
<name>A0AAP9MHQ3_CLOIN</name>
<dbReference type="Proteomes" id="UP000503330">
    <property type="component" value="Chromosome"/>
</dbReference>
<gene>
    <name evidence="1" type="ORF">G4D54_19600</name>
</gene>
<protein>
    <recommendedName>
        <fullName evidence="3">Minor capsid protein</fullName>
    </recommendedName>
</protein>
<dbReference type="AlphaFoldDB" id="A0AAP9MHQ3"/>
<evidence type="ECO:0000313" key="2">
    <source>
        <dbReference type="Proteomes" id="UP000503330"/>
    </source>
</evidence>
<dbReference type="RefSeq" id="WP_008728342.1">
    <property type="nucleotide sequence ID" value="NZ_BAAACC010000023.1"/>
</dbReference>
<dbReference type="EMBL" id="CP048838">
    <property type="protein sequence ID" value="QJA04475.1"/>
    <property type="molecule type" value="Genomic_DNA"/>
</dbReference>
<sequence>MRVLPRRFRPHTVQLIKQLHEDDNGATAEQVITILHVKADPSYGMQQSKRGITTDDKIIVYIELGDYTAYDENDRVLQYGTDFIISTNDTLKFRDDEYTITGVNEIFLDGTKPIRVEITGK</sequence>
<accession>A0AAP9MHQ3</accession>
<organism evidence="1 2">
    <name type="scientific">Clostridium innocuum</name>
    <dbReference type="NCBI Taxonomy" id="1522"/>
    <lineage>
        <taxon>Bacteria</taxon>
        <taxon>Bacillati</taxon>
        <taxon>Bacillota</taxon>
        <taxon>Clostridia</taxon>
        <taxon>Eubacteriales</taxon>
        <taxon>Clostridiaceae</taxon>
        <taxon>Clostridium</taxon>
    </lineage>
</organism>
<dbReference type="GeneID" id="61927791"/>
<evidence type="ECO:0000313" key="1">
    <source>
        <dbReference type="EMBL" id="QJA04475.1"/>
    </source>
</evidence>
<reference evidence="1 2" key="1">
    <citation type="submission" date="2020-02" db="EMBL/GenBank/DDBJ databases">
        <authorList>
            <person name="Kociolek L.K."/>
            <person name="Ozer E.A."/>
        </authorList>
    </citation>
    <scope>NUCLEOTIDE SEQUENCE [LARGE SCALE GENOMIC DNA]</scope>
    <source>
        <strain evidence="1 2">ATCC 14501</strain>
    </source>
</reference>